<sequence length="74" mass="8492">MQGFLPPARRAGAAGALRRDAEKVWKCFCQLRVAQEWMVRRASQLECASGMLCKWRVAQLHMARRAPSMFITRV</sequence>
<accession>A0A392TSV0</accession>
<organism evidence="1 2">
    <name type="scientific">Trifolium medium</name>
    <dbReference type="NCBI Taxonomy" id="97028"/>
    <lineage>
        <taxon>Eukaryota</taxon>
        <taxon>Viridiplantae</taxon>
        <taxon>Streptophyta</taxon>
        <taxon>Embryophyta</taxon>
        <taxon>Tracheophyta</taxon>
        <taxon>Spermatophyta</taxon>
        <taxon>Magnoliopsida</taxon>
        <taxon>eudicotyledons</taxon>
        <taxon>Gunneridae</taxon>
        <taxon>Pentapetalae</taxon>
        <taxon>rosids</taxon>
        <taxon>fabids</taxon>
        <taxon>Fabales</taxon>
        <taxon>Fabaceae</taxon>
        <taxon>Papilionoideae</taxon>
        <taxon>50 kb inversion clade</taxon>
        <taxon>NPAAA clade</taxon>
        <taxon>Hologalegina</taxon>
        <taxon>IRL clade</taxon>
        <taxon>Trifolieae</taxon>
        <taxon>Trifolium</taxon>
    </lineage>
</organism>
<dbReference type="EMBL" id="LXQA010652462">
    <property type="protein sequence ID" value="MCI64273.1"/>
    <property type="molecule type" value="Genomic_DNA"/>
</dbReference>
<keyword evidence="2" id="KW-1185">Reference proteome</keyword>
<name>A0A392TSV0_9FABA</name>
<proteinExistence type="predicted"/>
<protein>
    <submittedName>
        <fullName evidence="1">Uncharacterized protein</fullName>
    </submittedName>
</protein>
<feature type="non-terminal residue" evidence="1">
    <location>
        <position position="74"/>
    </location>
</feature>
<evidence type="ECO:0000313" key="2">
    <source>
        <dbReference type="Proteomes" id="UP000265520"/>
    </source>
</evidence>
<evidence type="ECO:0000313" key="1">
    <source>
        <dbReference type="EMBL" id="MCI64273.1"/>
    </source>
</evidence>
<dbReference type="Proteomes" id="UP000265520">
    <property type="component" value="Unassembled WGS sequence"/>
</dbReference>
<dbReference type="AlphaFoldDB" id="A0A392TSV0"/>
<reference evidence="1 2" key="1">
    <citation type="journal article" date="2018" name="Front. Plant Sci.">
        <title>Red Clover (Trifolium pratense) and Zigzag Clover (T. medium) - A Picture of Genomic Similarities and Differences.</title>
        <authorList>
            <person name="Dluhosova J."/>
            <person name="Istvanek J."/>
            <person name="Nedelnik J."/>
            <person name="Repkova J."/>
        </authorList>
    </citation>
    <scope>NUCLEOTIDE SEQUENCE [LARGE SCALE GENOMIC DNA]</scope>
    <source>
        <strain evidence="2">cv. 10/8</strain>
        <tissue evidence="1">Leaf</tissue>
    </source>
</reference>
<comment type="caution">
    <text evidence="1">The sequence shown here is derived from an EMBL/GenBank/DDBJ whole genome shotgun (WGS) entry which is preliminary data.</text>
</comment>